<dbReference type="EMBL" id="CP008884">
    <property type="protein sequence ID" value="AIF49378.1"/>
    <property type="molecule type" value="Genomic_DNA"/>
</dbReference>
<sequence length="360" mass="39975">MRECIQLGVLLFDKCMQNLGSENAHLFRTVFKYGSTMYGLYGDMVLGVDGLVRYYSHPNERRYELCDDRLLFFNEVDEVTAELTRVGEGQVFLSGGLQRVFLLPTLVLDEHPAPLPDYPPMLINSIPKSGTYLVEGVLRHLGVAPIGLHLGSYIYDDNRGIEEADVHRAPQSRRHSLPAGALAALMGRGECVVGHIEDSFQLAAIDKLGVAKLNCIRDLRDVLISLYRFKLSTVDPLDVEDRLWRALPESGRFLGFLLHFADRDVKHVQEVARAIAADVGVRLKFEELLTGQLTEDTSAALAAIDGELATAFSTKLPLVLGMPTSTLSDRPSSHEEHWSAAVQDFFEESGLAEANRMLGY</sequence>
<dbReference type="AlphaFoldDB" id="A0A075KAX3"/>
<dbReference type="HOGENOM" id="CLU_808034_0_0_6"/>
<evidence type="ECO:0000313" key="1">
    <source>
        <dbReference type="EMBL" id="AIF49378.1"/>
    </source>
</evidence>
<dbReference type="SUPFAM" id="SSF52540">
    <property type="entry name" value="P-loop containing nucleoside triphosphate hydrolases"/>
    <property type="match status" value="1"/>
</dbReference>
<evidence type="ECO:0000313" key="2">
    <source>
        <dbReference type="Proteomes" id="UP000027987"/>
    </source>
</evidence>
<dbReference type="PATRIC" id="fig|1217721.7.peg.4098"/>
<dbReference type="Gene3D" id="3.40.50.300">
    <property type="entry name" value="P-loop containing nucleotide triphosphate hydrolases"/>
    <property type="match status" value="1"/>
</dbReference>
<accession>A0A075KAX3</accession>
<dbReference type="KEGG" id="dja:HY57_20005"/>
<keyword evidence="2" id="KW-1185">Reference proteome</keyword>
<gene>
    <name evidence="1" type="ORF">HY57_20005</name>
</gene>
<dbReference type="InterPro" id="IPR027417">
    <property type="entry name" value="P-loop_NTPase"/>
</dbReference>
<name>A0A075KAX3_9GAMM</name>
<proteinExistence type="predicted"/>
<dbReference type="Proteomes" id="UP000027987">
    <property type="component" value="Chromosome"/>
</dbReference>
<protein>
    <recommendedName>
        <fullName evidence="3">Sulfotransferase domain-containing protein</fullName>
    </recommendedName>
</protein>
<reference evidence="1 2" key="1">
    <citation type="submission" date="2014-07" db="EMBL/GenBank/DDBJ databases">
        <title>Complete Genome Sequence of Dyella japonica Strain A8 Isolated from Malaysian Tropical Soil.</title>
        <authorList>
            <person name="Hui R.K.H."/>
            <person name="Chen J.-W."/>
            <person name="Chan K.-G."/>
            <person name="Leung F.C.C."/>
        </authorList>
    </citation>
    <scope>NUCLEOTIDE SEQUENCE [LARGE SCALE GENOMIC DNA]</scope>
    <source>
        <strain evidence="1 2">A8</strain>
    </source>
</reference>
<evidence type="ECO:0008006" key="3">
    <source>
        <dbReference type="Google" id="ProtNLM"/>
    </source>
</evidence>
<organism evidence="1 2">
    <name type="scientific">Dyella japonica A8</name>
    <dbReference type="NCBI Taxonomy" id="1217721"/>
    <lineage>
        <taxon>Bacteria</taxon>
        <taxon>Pseudomonadati</taxon>
        <taxon>Pseudomonadota</taxon>
        <taxon>Gammaproteobacteria</taxon>
        <taxon>Lysobacterales</taxon>
        <taxon>Rhodanobacteraceae</taxon>
        <taxon>Dyella</taxon>
    </lineage>
</organism>